<organism evidence="3 4">
    <name type="scientific">Pseudomonas moraviensis</name>
    <dbReference type="NCBI Taxonomy" id="321662"/>
    <lineage>
        <taxon>Bacteria</taxon>
        <taxon>Pseudomonadati</taxon>
        <taxon>Pseudomonadota</taxon>
        <taxon>Gammaproteobacteria</taxon>
        <taxon>Pseudomonadales</taxon>
        <taxon>Pseudomonadaceae</taxon>
        <taxon>Pseudomonas</taxon>
    </lineage>
</organism>
<feature type="compositionally biased region" description="Low complexity" evidence="1">
    <location>
        <begin position="96"/>
        <end position="106"/>
    </location>
</feature>
<dbReference type="InterPro" id="IPR010781">
    <property type="entry name" value="DUF1376"/>
</dbReference>
<proteinExistence type="predicted"/>
<dbReference type="EMBL" id="NRST01000001">
    <property type="protein sequence ID" value="PAW55559.1"/>
    <property type="molecule type" value="Genomic_DNA"/>
</dbReference>
<protein>
    <recommendedName>
        <fullName evidence="2">DnaT DNA-binding domain-containing protein</fullName>
    </recommendedName>
</protein>
<dbReference type="RefSeq" id="WP_095667541.1">
    <property type="nucleotide sequence ID" value="NZ_NRSS01000004.1"/>
</dbReference>
<dbReference type="Pfam" id="PF07120">
    <property type="entry name" value="DUF1376"/>
    <property type="match status" value="1"/>
</dbReference>
<dbReference type="InterPro" id="IPR040480">
    <property type="entry name" value="DnaT_DNA_bind"/>
</dbReference>
<evidence type="ECO:0000313" key="4">
    <source>
        <dbReference type="Proteomes" id="UP000217830"/>
    </source>
</evidence>
<evidence type="ECO:0000259" key="2">
    <source>
        <dbReference type="Pfam" id="PF17948"/>
    </source>
</evidence>
<dbReference type="Gene3D" id="1.10.8.1180">
    <property type="match status" value="1"/>
</dbReference>
<sequence length="253" mass="28960">MAALPYMQLYVADYLADTMHLTTEEHGAYLLLIFNYWQTGKPIPVSRLARIARLSNERWTDVERSLNEFFNECSGEWVHDRIERDLEAVHASQSQRSAAGKASAEARAARSKARKDKAVNERSTPVEIPLNENSTIRDTDTDTDTEIHTHTAQTKFSLHDAWEPDPKTFTAVLFRNGMAGQTFEADQLLEFRSYWISRPDDLKTQAQWEHALAQQLKRQARTQQAQGLSHETGGRIAPKRTRNAHDILTDPNW</sequence>
<evidence type="ECO:0000313" key="3">
    <source>
        <dbReference type="EMBL" id="PAW55559.1"/>
    </source>
</evidence>
<feature type="region of interest" description="Disordered" evidence="1">
    <location>
        <begin position="222"/>
        <end position="253"/>
    </location>
</feature>
<name>A0A2A2PIY5_9PSED</name>
<feature type="compositionally biased region" description="Basic and acidic residues" evidence="1">
    <location>
        <begin position="243"/>
        <end position="253"/>
    </location>
</feature>
<feature type="region of interest" description="Disordered" evidence="1">
    <location>
        <begin position="89"/>
        <end position="142"/>
    </location>
</feature>
<keyword evidence="4" id="KW-1185">Reference proteome</keyword>
<dbReference type="Pfam" id="PF17948">
    <property type="entry name" value="DnaT"/>
    <property type="match status" value="1"/>
</dbReference>
<gene>
    <name evidence="3" type="ORF">CKQ80_09650</name>
</gene>
<evidence type="ECO:0000256" key="1">
    <source>
        <dbReference type="SAM" id="MobiDB-lite"/>
    </source>
</evidence>
<feature type="domain" description="DnaT DNA-binding" evidence="2">
    <location>
        <begin position="156"/>
        <end position="226"/>
    </location>
</feature>
<dbReference type="Proteomes" id="UP000217830">
    <property type="component" value="Unassembled WGS sequence"/>
</dbReference>
<dbReference type="AlphaFoldDB" id="A0A2A2PIY5"/>
<accession>A0A2A2PIY5</accession>
<reference evidence="3 4" key="1">
    <citation type="submission" date="2017-08" db="EMBL/GenBank/DDBJ databases">
        <title>Draft Genome Sequence of Pseudomonas moraviensis TYU6, isolated from Taxus cuspidata by using PacBio Single-Molecule Real-Time Technology.</title>
        <authorList>
            <person name="Baek K.-H."/>
            <person name="Mishra A.K."/>
        </authorList>
    </citation>
    <scope>NUCLEOTIDE SEQUENCE [LARGE SCALE GENOMIC DNA]</scope>
    <source>
        <strain evidence="3 4">TYU6</strain>
    </source>
</reference>
<comment type="caution">
    <text evidence="3">The sequence shown here is derived from an EMBL/GenBank/DDBJ whole genome shotgun (WGS) entry which is preliminary data.</text>
</comment>